<keyword evidence="2" id="KW-1185">Reference proteome</keyword>
<evidence type="ECO:0000313" key="2">
    <source>
        <dbReference type="Proteomes" id="UP001172102"/>
    </source>
</evidence>
<protein>
    <submittedName>
        <fullName evidence="1">Uncharacterized protein</fullName>
    </submittedName>
</protein>
<dbReference type="AlphaFoldDB" id="A0AA40B0L7"/>
<organism evidence="1 2">
    <name type="scientific">Lasiosphaeris hirsuta</name>
    <dbReference type="NCBI Taxonomy" id="260670"/>
    <lineage>
        <taxon>Eukaryota</taxon>
        <taxon>Fungi</taxon>
        <taxon>Dikarya</taxon>
        <taxon>Ascomycota</taxon>
        <taxon>Pezizomycotina</taxon>
        <taxon>Sordariomycetes</taxon>
        <taxon>Sordariomycetidae</taxon>
        <taxon>Sordariales</taxon>
        <taxon>Lasiosphaeriaceae</taxon>
        <taxon>Lasiosphaeris</taxon>
    </lineage>
</organism>
<proteinExistence type="predicted"/>
<dbReference type="EMBL" id="JAUKUA010000002">
    <property type="protein sequence ID" value="KAK0725469.1"/>
    <property type="molecule type" value="Genomic_DNA"/>
</dbReference>
<reference evidence="1" key="1">
    <citation type="submission" date="2023-06" db="EMBL/GenBank/DDBJ databases">
        <title>Genome-scale phylogeny and comparative genomics of the fungal order Sordariales.</title>
        <authorList>
            <consortium name="Lawrence Berkeley National Laboratory"/>
            <person name="Hensen N."/>
            <person name="Bonometti L."/>
            <person name="Westerberg I."/>
            <person name="Brannstrom I.O."/>
            <person name="Guillou S."/>
            <person name="Cros-Aarteil S."/>
            <person name="Calhoun S."/>
            <person name="Haridas S."/>
            <person name="Kuo A."/>
            <person name="Mondo S."/>
            <person name="Pangilinan J."/>
            <person name="Riley R."/>
            <person name="Labutti K."/>
            <person name="Andreopoulos B."/>
            <person name="Lipzen A."/>
            <person name="Chen C."/>
            <person name="Yanf M."/>
            <person name="Daum C."/>
            <person name="Ng V."/>
            <person name="Clum A."/>
            <person name="Steindorff A."/>
            <person name="Ohm R."/>
            <person name="Martin F."/>
            <person name="Silar P."/>
            <person name="Natvig D."/>
            <person name="Lalanne C."/>
            <person name="Gautier V."/>
            <person name="Ament-Velasquez S.L."/>
            <person name="Kruys A."/>
            <person name="Hutchinson M.I."/>
            <person name="Powell A.J."/>
            <person name="Barry K."/>
            <person name="Miller A.N."/>
            <person name="Grigoriev I.V."/>
            <person name="Debuchy R."/>
            <person name="Gladieux P."/>
            <person name="Thoren M.H."/>
            <person name="Johannesson H."/>
        </authorList>
    </citation>
    <scope>NUCLEOTIDE SEQUENCE</scope>
    <source>
        <strain evidence="1">SMH4607-1</strain>
    </source>
</reference>
<comment type="caution">
    <text evidence="1">The sequence shown here is derived from an EMBL/GenBank/DDBJ whole genome shotgun (WGS) entry which is preliminary data.</text>
</comment>
<accession>A0AA40B0L7</accession>
<evidence type="ECO:0000313" key="1">
    <source>
        <dbReference type="EMBL" id="KAK0725469.1"/>
    </source>
</evidence>
<name>A0AA40B0L7_9PEZI</name>
<dbReference type="Proteomes" id="UP001172102">
    <property type="component" value="Unassembled WGS sequence"/>
</dbReference>
<gene>
    <name evidence="1" type="ORF">B0H67DRAFT_132816</name>
</gene>
<sequence>MSPQTEHLPKQGGIGASYVYCLQSDIATAWAPSSTQLCRQMRCINTALGPPFGQRRLNGKRENLAGKWHVARSQCRGSGQKTQITKHEEITPFICCSTQLRHFCSSPSLGPGLARSSLARAAKTKSQSQQHNKVTFVTNTPPDLYPNFSSSSAVLDSLCATAWLQAITPRMKNTRSLLLYHNRVILSVTAPRFARNTAPISPAPHPFR</sequence>